<evidence type="ECO:0000313" key="2">
    <source>
        <dbReference type="EMBL" id="CAF4441119.1"/>
    </source>
</evidence>
<gene>
    <name evidence="1" type="ORF">OVA965_LOCUS43229</name>
    <name evidence="2" type="ORF">TMI583_LOCUS45391</name>
</gene>
<accession>A0A8S2G448</accession>
<protein>
    <submittedName>
        <fullName evidence="1">Uncharacterized protein</fullName>
    </submittedName>
</protein>
<dbReference type="Proteomes" id="UP000677228">
    <property type="component" value="Unassembled WGS sequence"/>
</dbReference>
<sequence>MVLDQLTRKQRENAEIEKKRLLEHERELMSKHHQLQSEQKVAQLLIEEGSRRLGNSLKKGDLTDAQATHALIKTGNDKWTSTSEGMSKLQQV</sequence>
<evidence type="ECO:0000313" key="3">
    <source>
        <dbReference type="Proteomes" id="UP000677228"/>
    </source>
</evidence>
<dbReference type="AlphaFoldDB" id="A0A8S2G448"/>
<evidence type="ECO:0000313" key="1">
    <source>
        <dbReference type="EMBL" id="CAF1621436.1"/>
    </source>
</evidence>
<feature type="non-terminal residue" evidence="1">
    <location>
        <position position="92"/>
    </location>
</feature>
<comment type="caution">
    <text evidence="1">The sequence shown here is derived from an EMBL/GenBank/DDBJ whole genome shotgun (WGS) entry which is preliminary data.</text>
</comment>
<feature type="non-terminal residue" evidence="1">
    <location>
        <position position="1"/>
    </location>
</feature>
<name>A0A8S2G448_9BILA</name>
<proteinExistence type="predicted"/>
<organism evidence="1 3">
    <name type="scientific">Didymodactylos carnosus</name>
    <dbReference type="NCBI Taxonomy" id="1234261"/>
    <lineage>
        <taxon>Eukaryota</taxon>
        <taxon>Metazoa</taxon>
        <taxon>Spiralia</taxon>
        <taxon>Gnathifera</taxon>
        <taxon>Rotifera</taxon>
        <taxon>Eurotatoria</taxon>
        <taxon>Bdelloidea</taxon>
        <taxon>Philodinida</taxon>
        <taxon>Philodinidae</taxon>
        <taxon>Didymodactylos</taxon>
    </lineage>
</organism>
<dbReference type="Proteomes" id="UP000682733">
    <property type="component" value="Unassembled WGS sequence"/>
</dbReference>
<reference evidence="1" key="1">
    <citation type="submission" date="2021-02" db="EMBL/GenBank/DDBJ databases">
        <authorList>
            <person name="Nowell W R."/>
        </authorList>
    </citation>
    <scope>NUCLEOTIDE SEQUENCE</scope>
</reference>
<dbReference type="EMBL" id="CAJOBA010080927">
    <property type="protein sequence ID" value="CAF4441119.1"/>
    <property type="molecule type" value="Genomic_DNA"/>
</dbReference>
<dbReference type="EMBL" id="CAJNOK010056047">
    <property type="protein sequence ID" value="CAF1621436.1"/>
    <property type="molecule type" value="Genomic_DNA"/>
</dbReference>